<evidence type="ECO:0000256" key="4">
    <source>
        <dbReference type="ARBA" id="ARBA00023033"/>
    </source>
</evidence>
<dbReference type="GO" id="GO:0004497">
    <property type="term" value="F:monooxygenase activity"/>
    <property type="evidence" value="ECO:0007669"/>
    <property type="project" value="UniProtKB-KW"/>
</dbReference>
<evidence type="ECO:0000259" key="5">
    <source>
        <dbReference type="Pfam" id="PF00296"/>
    </source>
</evidence>
<dbReference type="Proteomes" id="UP000633219">
    <property type="component" value="Unassembled WGS sequence"/>
</dbReference>
<organism evidence="6 7">
    <name type="scientific">Rhizobium setariae</name>
    <dbReference type="NCBI Taxonomy" id="2801340"/>
    <lineage>
        <taxon>Bacteria</taxon>
        <taxon>Pseudomonadati</taxon>
        <taxon>Pseudomonadota</taxon>
        <taxon>Alphaproteobacteria</taxon>
        <taxon>Hyphomicrobiales</taxon>
        <taxon>Rhizobiaceae</taxon>
        <taxon>Rhizobium/Agrobacterium group</taxon>
        <taxon>Rhizobium</taxon>
    </lineage>
</organism>
<keyword evidence="2" id="KW-0285">Flavoprotein</keyword>
<keyword evidence="7" id="KW-1185">Reference proteome</keyword>
<dbReference type="GO" id="GO:0005829">
    <property type="term" value="C:cytosol"/>
    <property type="evidence" value="ECO:0007669"/>
    <property type="project" value="TreeGrafter"/>
</dbReference>
<feature type="domain" description="Luciferase-like" evidence="5">
    <location>
        <begin position="1"/>
        <end position="319"/>
    </location>
</feature>
<gene>
    <name evidence="6" type="ORF">JJB09_24750</name>
</gene>
<dbReference type="InterPro" id="IPR011251">
    <property type="entry name" value="Luciferase-like_dom"/>
</dbReference>
<evidence type="ECO:0000313" key="7">
    <source>
        <dbReference type="Proteomes" id="UP000633219"/>
    </source>
</evidence>
<keyword evidence="4" id="KW-0503">Monooxygenase</keyword>
<reference evidence="6" key="1">
    <citation type="submission" date="2021-01" db="EMBL/GenBank/DDBJ databases">
        <title>Rhizobium sp. strain KVB221 16S ribosomal RNA gene Genome sequencing and assembly.</title>
        <authorList>
            <person name="Kang M."/>
        </authorList>
    </citation>
    <scope>NUCLEOTIDE SEQUENCE</scope>
    <source>
        <strain evidence="6">KVB221</strain>
    </source>
</reference>
<evidence type="ECO:0000256" key="1">
    <source>
        <dbReference type="ARBA" id="ARBA00010426"/>
    </source>
</evidence>
<comment type="similarity">
    <text evidence="1">Belongs to the bacterial luciferase oxidoreductase family.</text>
</comment>
<name>A0A936YSX7_9HYPH</name>
<dbReference type="SUPFAM" id="SSF51679">
    <property type="entry name" value="Bacterial luciferase-like"/>
    <property type="match status" value="1"/>
</dbReference>
<dbReference type="RefSeq" id="WP_201663773.1">
    <property type="nucleotide sequence ID" value="NZ_JAEQNC010000020.1"/>
</dbReference>
<dbReference type="GO" id="GO:0016705">
    <property type="term" value="F:oxidoreductase activity, acting on paired donors, with incorporation or reduction of molecular oxygen"/>
    <property type="evidence" value="ECO:0007669"/>
    <property type="project" value="InterPro"/>
</dbReference>
<proteinExistence type="inferred from homology"/>
<protein>
    <submittedName>
        <fullName evidence="6">LLM class flavin-dependent oxidoreductase</fullName>
    </submittedName>
</protein>
<dbReference type="InterPro" id="IPR036661">
    <property type="entry name" value="Luciferase-like_sf"/>
</dbReference>
<dbReference type="Gene3D" id="3.20.20.30">
    <property type="entry name" value="Luciferase-like domain"/>
    <property type="match status" value="1"/>
</dbReference>
<sequence>MKLGYFMMPNHPEHRRYADAHSHNLDTLEFIDGLGYSEAWVGEHYTCKREPLPCPDILIAQAFVKTKQIRLGAGAFLLPYHLPAELAHRIMWLDHISGGRFMVGIGAGGLPTDCDLFGVDGAAGENRDMMVEAFDLMVKFWTSDGPFQHHGTYYKGGRTAGMPEMGLAYHMQPLTKPYPDIAIAGLSNSSPTLRFAGLRGFLPMSLAWSPDYLVSHWKAFEEGAEASGKPADRSRWRIGVEMYVAETDAEARKRCINGSMGESWRNYMLPLLAKLGAIGACKHDQSVPDSDVTVEYLADHVWAVGSPKTVADRLARLRDKVGDFGTLLHVGYDHLEEMSSYRESLTALKTEVLPTLSIEEKAA</sequence>
<keyword evidence="3" id="KW-0560">Oxidoreductase</keyword>
<comment type="caution">
    <text evidence="6">The sequence shown here is derived from an EMBL/GenBank/DDBJ whole genome shotgun (WGS) entry which is preliminary data.</text>
</comment>
<dbReference type="PANTHER" id="PTHR30137">
    <property type="entry name" value="LUCIFERASE-LIKE MONOOXYGENASE"/>
    <property type="match status" value="1"/>
</dbReference>
<dbReference type="PANTHER" id="PTHR30137:SF16">
    <property type="entry name" value="BLL0895 PROTEIN"/>
    <property type="match status" value="1"/>
</dbReference>
<dbReference type="EMBL" id="JAEQNC010000020">
    <property type="protein sequence ID" value="MBL0375228.1"/>
    <property type="molecule type" value="Genomic_DNA"/>
</dbReference>
<evidence type="ECO:0000256" key="3">
    <source>
        <dbReference type="ARBA" id="ARBA00023002"/>
    </source>
</evidence>
<dbReference type="AlphaFoldDB" id="A0A936YSX7"/>
<accession>A0A936YSX7</accession>
<evidence type="ECO:0000256" key="2">
    <source>
        <dbReference type="ARBA" id="ARBA00022630"/>
    </source>
</evidence>
<dbReference type="Pfam" id="PF00296">
    <property type="entry name" value="Bac_luciferase"/>
    <property type="match status" value="1"/>
</dbReference>
<dbReference type="InterPro" id="IPR050766">
    <property type="entry name" value="Bact_Lucif_Oxidored"/>
</dbReference>
<evidence type="ECO:0000313" key="6">
    <source>
        <dbReference type="EMBL" id="MBL0375228.1"/>
    </source>
</evidence>